<comment type="caution">
    <text evidence="1">The sequence shown here is derived from an EMBL/GenBank/DDBJ whole genome shotgun (WGS) entry which is preliminary data.</text>
</comment>
<evidence type="ECO:0000313" key="2">
    <source>
        <dbReference type="Proteomes" id="UP000821853"/>
    </source>
</evidence>
<keyword evidence="2" id="KW-1185">Reference proteome</keyword>
<dbReference type="AlphaFoldDB" id="A0A9J6G6F3"/>
<sequence>MYLFTRRQQNDVDLHAGDFFDCQDAFGHGWFQRGVAIFASFSMLVLHCHTQAFMLISRDLDHWCRPPGDVNMSLAAWKNMAIPLDADGTSSHCLVYSDFVNPNNTETVSALNWAAG</sequence>
<gene>
    <name evidence="1" type="ORF">HPB48_018764</name>
</gene>
<dbReference type="Proteomes" id="UP000821853">
    <property type="component" value="Chromosome 4"/>
</dbReference>
<proteinExistence type="predicted"/>
<protein>
    <submittedName>
        <fullName evidence="1">Uncharacterized protein</fullName>
    </submittedName>
</protein>
<evidence type="ECO:0000313" key="1">
    <source>
        <dbReference type="EMBL" id="KAH9373990.1"/>
    </source>
</evidence>
<reference evidence="1 2" key="1">
    <citation type="journal article" date="2020" name="Cell">
        <title>Large-Scale Comparative Analyses of Tick Genomes Elucidate Their Genetic Diversity and Vector Capacities.</title>
        <authorList>
            <consortium name="Tick Genome and Microbiome Consortium (TIGMIC)"/>
            <person name="Jia N."/>
            <person name="Wang J."/>
            <person name="Shi W."/>
            <person name="Du L."/>
            <person name="Sun Y."/>
            <person name="Zhan W."/>
            <person name="Jiang J.F."/>
            <person name="Wang Q."/>
            <person name="Zhang B."/>
            <person name="Ji P."/>
            <person name="Bell-Sakyi L."/>
            <person name="Cui X.M."/>
            <person name="Yuan T.T."/>
            <person name="Jiang B.G."/>
            <person name="Yang W.F."/>
            <person name="Lam T.T."/>
            <person name="Chang Q.C."/>
            <person name="Ding S.J."/>
            <person name="Wang X.J."/>
            <person name="Zhu J.G."/>
            <person name="Ruan X.D."/>
            <person name="Zhao L."/>
            <person name="Wei J.T."/>
            <person name="Ye R.Z."/>
            <person name="Que T.C."/>
            <person name="Du C.H."/>
            <person name="Zhou Y.H."/>
            <person name="Cheng J.X."/>
            <person name="Dai P.F."/>
            <person name="Guo W.B."/>
            <person name="Han X.H."/>
            <person name="Huang E.J."/>
            <person name="Li L.F."/>
            <person name="Wei W."/>
            <person name="Gao Y.C."/>
            <person name="Liu J.Z."/>
            <person name="Shao H.Z."/>
            <person name="Wang X."/>
            <person name="Wang C.C."/>
            <person name="Yang T.C."/>
            <person name="Huo Q.B."/>
            <person name="Li W."/>
            <person name="Chen H.Y."/>
            <person name="Chen S.E."/>
            <person name="Zhou L.G."/>
            <person name="Ni X.B."/>
            <person name="Tian J.H."/>
            <person name="Sheng Y."/>
            <person name="Liu T."/>
            <person name="Pan Y.S."/>
            <person name="Xia L.Y."/>
            <person name="Li J."/>
            <person name="Zhao F."/>
            <person name="Cao W.C."/>
        </authorList>
    </citation>
    <scope>NUCLEOTIDE SEQUENCE [LARGE SCALE GENOMIC DNA]</scope>
    <source>
        <strain evidence="1">HaeL-2018</strain>
    </source>
</reference>
<dbReference type="EMBL" id="JABSTR010000006">
    <property type="protein sequence ID" value="KAH9373990.1"/>
    <property type="molecule type" value="Genomic_DNA"/>
</dbReference>
<organism evidence="1 2">
    <name type="scientific">Haemaphysalis longicornis</name>
    <name type="common">Bush tick</name>
    <dbReference type="NCBI Taxonomy" id="44386"/>
    <lineage>
        <taxon>Eukaryota</taxon>
        <taxon>Metazoa</taxon>
        <taxon>Ecdysozoa</taxon>
        <taxon>Arthropoda</taxon>
        <taxon>Chelicerata</taxon>
        <taxon>Arachnida</taxon>
        <taxon>Acari</taxon>
        <taxon>Parasitiformes</taxon>
        <taxon>Ixodida</taxon>
        <taxon>Ixodoidea</taxon>
        <taxon>Ixodidae</taxon>
        <taxon>Haemaphysalinae</taxon>
        <taxon>Haemaphysalis</taxon>
    </lineage>
</organism>
<accession>A0A9J6G6F3</accession>
<dbReference type="VEuPathDB" id="VectorBase:HLOH_063294"/>
<name>A0A9J6G6F3_HAELO</name>